<dbReference type="InterPro" id="IPR027417">
    <property type="entry name" value="P-loop_NTPase"/>
</dbReference>
<proteinExistence type="predicted"/>
<keyword evidence="3" id="KW-1185">Reference proteome</keyword>
<dbReference type="Gene3D" id="3.40.50.300">
    <property type="entry name" value="P-loop containing nucleotide triphosphate hydrolases"/>
    <property type="match status" value="1"/>
</dbReference>
<gene>
    <name evidence="2" type="ORF">ACFPYJ_15115</name>
</gene>
<dbReference type="PANTHER" id="PTHR41259">
    <property type="entry name" value="DOUBLE-STRAND BREAK REPAIR RAD50 ATPASE, PUTATIVE-RELATED"/>
    <property type="match status" value="1"/>
</dbReference>
<dbReference type="GO" id="GO:0005524">
    <property type="term" value="F:ATP binding"/>
    <property type="evidence" value="ECO:0007669"/>
    <property type="project" value="UniProtKB-KW"/>
</dbReference>
<evidence type="ECO:0000313" key="2">
    <source>
        <dbReference type="EMBL" id="MFC5650427.1"/>
    </source>
</evidence>
<keyword evidence="2" id="KW-0547">Nucleotide-binding</keyword>
<accession>A0ABW0VX24</accession>
<feature type="non-terminal residue" evidence="2">
    <location>
        <position position="1"/>
    </location>
</feature>
<name>A0ABW0VX24_9BACL</name>
<keyword evidence="2" id="KW-0067">ATP-binding</keyword>
<dbReference type="PANTHER" id="PTHR41259:SF1">
    <property type="entry name" value="DOUBLE-STRAND BREAK REPAIR RAD50 ATPASE, PUTATIVE-RELATED"/>
    <property type="match status" value="1"/>
</dbReference>
<evidence type="ECO:0000313" key="3">
    <source>
        <dbReference type="Proteomes" id="UP001596047"/>
    </source>
</evidence>
<evidence type="ECO:0000256" key="1">
    <source>
        <dbReference type="SAM" id="Coils"/>
    </source>
</evidence>
<dbReference type="EMBL" id="JBHSOW010000056">
    <property type="protein sequence ID" value="MFC5650427.1"/>
    <property type="molecule type" value="Genomic_DNA"/>
</dbReference>
<dbReference type="Proteomes" id="UP001596047">
    <property type="component" value="Unassembled WGS sequence"/>
</dbReference>
<dbReference type="RefSeq" id="WP_379188983.1">
    <property type="nucleotide sequence ID" value="NZ_JBHSOW010000056.1"/>
</dbReference>
<comment type="caution">
    <text evidence="2">The sequence shown here is derived from an EMBL/GenBank/DDBJ whole genome shotgun (WGS) entry which is preliminary data.</text>
</comment>
<reference evidence="3" key="1">
    <citation type="journal article" date="2019" name="Int. J. Syst. Evol. Microbiol.">
        <title>The Global Catalogue of Microorganisms (GCM) 10K type strain sequencing project: providing services to taxonomists for standard genome sequencing and annotation.</title>
        <authorList>
            <consortium name="The Broad Institute Genomics Platform"/>
            <consortium name="The Broad Institute Genome Sequencing Center for Infectious Disease"/>
            <person name="Wu L."/>
            <person name="Ma J."/>
        </authorList>
    </citation>
    <scope>NUCLEOTIDE SEQUENCE [LARGE SCALE GENOMIC DNA]</scope>
    <source>
        <strain evidence="3">CGMCC 1.3240</strain>
    </source>
</reference>
<sequence>PLAAERAAPAAAAAGAATARLAAAERRVAAALASLVREPSAALAALLANQTAADNSGSRHPGYAGHSRGDSFAAARAYAEEAAAASAAGARLSSAKLSSRADMPSTAVLLERLRVSIDARLDELRSSEHDTQRRKELSRRRARLQAQEQFQRQAAETAARQVFTIADEWRDWLINRSLPPELSPEAAMETFDLAEQAMLRLQTLDRITAKAAALDLELAAFETAADHLADAFPAIAKTAAGDSAIALRLLHNEAIRHAEINKQLGDLHNKYTEYDLKRAELETQFGRLMLQQEQWFLASEAAGELQLLEILAKSERFHQIESELYKRNAELTAGLTEEQLQIIEDWFAESDAQQLEAMRAGADEEWTNQEKRKSELLEKSGRLQQQLELLLRDRDRQQLTAEREKTAAALEQLIERYAVLAMSMSLIGRTKRVMEEERQPAVIREASRFMALLSEGKYRRIAVPEGEQTILLEMADGRLVDSPFLSRGTAEQLYLAMRFALADEASAAVELPMILDDLFVNFDKQRLEAAVQVIAELSGRRQIIMLTCHDHVRDLMMDKLPNAQLVRLA</sequence>
<dbReference type="SUPFAM" id="SSF52540">
    <property type="entry name" value="P-loop containing nucleoside triphosphate hydrolases"/>
    <property type="match status" value="1"/>
</dbReference>
<protein>
    <submittedName>
        <fullName evidence="2">ATP-binding protein</fullName>
    </submittedName>
</protein>
<keyword evidence="1" id="KW-0175">Coiled coil</keyword>
<feature type="coiled-coil region" evidence="1">
    <location>
        <begin position="373"/>
        <end position="416"/>
    </location>
</feature>
<organism evidence="2 3">
    <name type="scientific">Paenibacillus solisilvae</name>
    <dbReference type="NCBI Taxonomy" id="2486751"/>
    <lineage>
        <taxon>Bacteria</taxon>
        <taxon>Bacillati</taxon>
        <taxon>Bacillota</taxon>
        <taxon>Bacilli</taxon>
        <taxon>Bacillales</taxon>
        <taxon>Paenibacillaceae</taxon>
        <taxon>Paenibacillus</taxon>
    </lineage>
</organism>